<dbReference type="OrthoDB" id="273345at2759"/>
<dbReference type="Pfam" id="PF10354">
    <property type="entry name" value="BMT5-like"/>
    <property type="match status" value="1"/>
</dbReference>
<evidence type="ECO:0000313" key="3">
    <source>
        <dbReference type="Proteomes" id="UP000799767"/>
    </source>
</evidence>
<feature type="domain" description="25S rRNA (uridine-N(3))-methyltransferase BMT5-like" evidence="1">
    <location>
        <begin position="22"/>
        <end position="207"/>
    </location>
</feature>
<reference evidence="2" key="1">
    <citation type="journal article" date="2020" name="Stud. Mycol.">
        <title>101 Dothideomycetes genomes: a test case for predicting lifestyles and emergence of pathogens.</title>
        <authorList>
            <person name="Haridas S."/>
            <person name="Albert R."/>
            <person name="Binder M."/>
            <person name="Bloem J."/>
            <person name="Labutti K."/>
            <person name="Salamov A."/>
            <person name="Andreopoulos B."/>
            <person name="Baker S."/>
            <person name="Barry K."/>
            <person name="Bills G."/>
            <person name="Bluhm B."/>
            <person name="Cannon C."/>
            <person name="Castanera R."/>
            <person name="Culley D."/>
            <person name="Daum C."/>
            <person name="Ezra D."/>
            <person name="Gonzalez J."/>
            <person name="Henrissat B."/>
            <person name="Kuo A."/>
            <person name="Liang C."/>
            <person name="Lipzen A."/>
            <person name="Lutzoni F."/>
            <person name="Magnuson J."/>
            <person name="Mondo S."/>
            <person name="Nolan M."/>
            <person name="Ohm R."/>
            <person name="Pangilinan J."/>
            <person name="Park H.-J."/>
            <person name="Ramirez L."/>
            <person name="Alfaro M."/>
            <person name="Sun H."/>
            <person name="Tritt A."/>
            <person name="Yoshinaga Y."/>
            <person name="Zwiers L.-H."/>
            <person name="Turgeon B."/>
            <person name="Goodwin S."/>
            <person name="Spatafora J."/>
            <person name="Crous P."/>
            <person name="Grigoriev I."/>
        </authorList>
    </citation>
    <scope>NUCLEOTIDE SEQUENCE</scope>
    <source>
        <strain evidence="2">CBS 113389</strain>
    </source>
</reference>
<dbReference type="AlphaFoldDB" id="A0A6A6PIX8"/>
<evidence type="ECO:0000313" key="2">
    <source>
        <dbReference type="EMBL" id="KAF2479875.1"/>
    </source>
</evidence>
<name>A0A6A6PIX8_9PEZI</name>
<keyword evidence="3" id="KW-1185">Reference proteome</keyword>
<protein>
    <recommendedName>
        <fullName evidence="1">25S rRNA (uridine-N(3))-methyltransferase BMT5-like domain-containing protein</fullName>
    </recommendedName>
</protein>
<dbReference type="RefSeq" id="XP_033586445.1">
    <property type="nucleotide sequence ID" value="XM_033730247.1"/>
</dbReference>
<dbReference type="InterPro" id="IPR019446">
    <property type="entry name" value="BMT5-like"/>
</dbReference>
<dbReference type="GO" id="GO:0070475">
    <property type="term" value="P:rRNA base methylation"/>
    <property type="evidence" value="ECO:0007669"/>
    <property type="project" value="InterPro"/>
</dbReference>
<gene>
    <name evidence="2" type="ORF">BDY17DRAFT_233166</name>
</gene>
<evidence type="ECO:0000259" key="1">
    <source>
        <dbReference type="Pfam" id="PF10354"/>
    </source>
</evidence>
<feature type="non-terminal residue" evidence="2">
    <location>
        <position position="1"/>
    </location>
</feature>
<dbReference type="GO" id="GO:0005737">
    <property type="term" value="C:cytoplasm"/>
    <property type="evidence" value="ECO:0007669"/>
    <property type="project" value="TreeGrafter"/>
</dbReference>
<accession>A0A6A6PIX8</accession>
<organism evidence="2 3">
    <name type="scientific">Neohortaea acidophila</name>
    <dbReference type="NCBI Taxonomy" id="245834"/>
    <lineage>
        <taxon>Eukaryota</taxon>
        <taxon>Fungi</taxon>
        <taxon>Dikarya</taxon>
        <taxon>Ascomycota</taxon>
        <taxon>Pezizomycotina</taxon>
        <taxon>Dothideomycetes</taxon>
        <taxon>Dothideomycetidae</taxon>
        <taxon>Mycosphaerellales</taxon>
        <taxon>Teratosphaeriaceae</taxon>
        <taxon>Neohortaea</taxon>
    </lineage>
</organism>
<dbReference type="Proteomes" id="UP000799767">
    <property type="component" value="Unassembled WGS sequence"/>
</dbReference>
<dbReference type="GO" id="GO:0070042">
    <property type="term" value="F:rRNA (uridine-N3-)-methyltransferase activity"/>
    <property type="evidence" value="ECO:0007669"/>
    <property type="project" value="InterPro"/>
</dbReference>
<feature type="non-terminal residue" evidence="2">
    <location>
        <position position="220"/>
    </location>
</feature>
<dbReference type="PANTHER" id="PTHR11538:SF26">
    <property type="entry name" value="FERREDOXIN-FOLD ANTICODON-BINDING DOMAIN-CONTAINING PROTEIN 1"/>
    <property type="match status" value="1"/>
</dbReference>
<sequence>STAPSSHQAGNSIPFDPSDRILLVGEGDFSFAASLVEHHACHNLTATSLDTRTELLAKYAPQAEEHIRALEEAGQTVLHNVDATKLERNKAVIKAAAAAAAGNHGEAAAHGFDKILFNFPHIGGKSTDVNRQVRANQELLVSFFASCTSNTSPPLLAPRSGQILITLFDGAPYTLWNIRDLARHSGLEVERSFKFDAGLYPGYRHARTLGNLVGEGGWRG</sequence>
<proteinExistence type="predicted"/>
<dbReference type="PANTHER" id="PTHR11538">
    <property type="entry name" value="PHENYLALANYL-TRNA SYNTHETASE"/>
    <property type="match status" value="1"/>
</dbReference>
<dbReference type="GeneID" id="54471249"/>
<dbReference type="EMBL" id="MU001640">
    <property type="protein sequence ID" value="KAF2479875.1"/>
    <property type="molecule type" value="Genomic_DNA"/>
</dbReference>